<protein>
    <recommendedName>
        <fullName evidence="1">Helix-turn-helix domain-containing protein</fullName>
    </recommendedName>
</protein>
<dbReference type="InterPro" id="IPR009061">
    <property type="entry name" value="DNA-bd_dom_put_sf"/>
</dbReference>
<dbReference type="Pfam" id="PF12728">
    <property type="entry name" value="HTH_17"/>
    <property type="match status" value="1"/>
</dbReference>
<proteinExistence type="predicted"/>
<name>B3CC70_9BACE</name>
<accession>B3CC70</accession>
<dbReference type="Proteomes" id="UP000004596">
    <property type="component" value="Unassembled WGS sequence"/>
</dbReference>
<feature type="domain" description="Helix-turn-helix" evidence="1">
    <location>
        <begin position="90"/>
        <end position="134"/>
    </location>
</feature>
<evidence type="ECO:0000313" key="2">
    <source>
        <dbReference type="EMBL" id="EDV04579.1"/>
    </source>
</evidence>
<dbReference type="EMBL" id="ABJL02000008">
    <property type="protein sequence ID" value="EDV04579.1"/>
    <property type="molecule type" value="Genomic_DNA"/>
</dbReference>
<gene>
    <name evidence="2" type="ORF">BACINT_03718</name>
</gene>
<dbReference type="STRING" id="471870.BACINT_03718"/>
<dbReference type="AlphaFoldDB" id="B3CC70"/>
<organism evidence="2 3">
    <name type="scientific">Bacteroides intestinalis DSM 17393</name>
    <dbReference type="NCBI Taxonomy" id="471870"/>
    <lineage>
        <taxon>Bacteria</taxon>
        <taxon>Pseudomonadati</taxon>
        <taxon>Bacteroidota</taxon>
        <taxon>Bacteroidia</taxon>
        <taxon>Bacteroidales</taxon>
        <taxon>Bacteroidaceae</taxon>
        <taxon>Bacteroides</taxon>
    </lineage>
</organism>
<comment type="caution">
    <text evidence="2">The sequence shown here is derived from an EMBL/GenBank/DDBJ whole genome shotgun (WGS) entry which is preliminary data.</text>
</comment>
<reference evidence="2 3" key="2">
    <citation type="submission" date="2008-04" db="EMBL/GenBank/DDBJ databases">
        <authorList>
            <person name="Fulton L."/>
            <person name="Clifton S."/>
            <person name="Fulton B."/>
            <person name="Xu J."/>
            <person name="Minx P."/>
            <person name="Pepin K.H."/>
            <person name="Johnson M."/>
            <person name="Thiruvilangam P."/>
            <person name="Bhonagiri V."/>
            <person name="Nash W.E."/>
            <person name="Mardis E.R."/>
            <person name="Wilson R.K."/>
        </authorList>
    </citation>
    <scope>NUCLEOTIDE SEQUENCE [LARGE SCALE GENOMIC DNA]</scope>
    <source>
        <strain evidence="2 3">DSM 17393</strain>
    </source>
</reference>
<dbReference type="SUPFAM" id="SSF46955">
    <property type="entry name" value="Putative DNA-binding domain"/>
    <property type="match status" value="1"/>
</dbReference>
<dbReference type="eggNOG" id="ENOG502ZXVC">
    <property type="taxonomic scope" value="Bacteria"/>
</dbReference>
<evidence type="ECO:0000259" key="1">
    <source>
        <dbReference type="Pfam" id="PF12728"/>
    </source>
</evidence>
<dbReference type="InterPro" id="IPR041657">
    <property type="entry name" value="HTH_17"/>
</dbReference>
<dbReference type="PANTHER" id="PTHR34585">
    <property type="match status" value="1"/>
</dbReference>
<dbReference type="PANTHER" id="PTHR34585:SF22">
    <property type="entry name" value="HELIX-TURN-HELIX DOMAIN-CONTAINING PROTEIN"/>
    <property type="match status" value="1"/>
</dbReference>
<reference evidence="2 3" key="1">
    <citation type="submission" date="2008-04" db="EMBL/GenBank/DDBJ databases">
        <title>Draft genome sequence of Bacteroides intestinalis (DSM 17393).</title>
        <authorList>
            <person name="Sudarsanam P."/>
            <person name="Ley R."/>
            <person name="Guruge J."/>
            <person name="Turnbaugh P.J."/>
            <person name="Mahowald M."/>
            <person name="Liep D."/>
            <person name="Gordon J."/>
        </authorList>
    </citation>
    <scope>NUCLEOTIDE SEQUENCE [LARGE SCALE GENOMIC DNA]</scope>
    <source>
        <strain evidence="2 3">DSM 17393</strain>
    </source>
</reference>
<sequence>MRKTGDFFLVLPVITPKNKSSNLEKGWKIYFFKRSNFAANQLVSNMEIITFESKAYKELDNKITAIADYIFNHMEAESTNEDEIWVDSYEVCTFLKISEKTLQRLRVAGTIAYSNIRGRYFYKISEVKRMLEERLIRSNKENIQDLITNHQLYVKERRNLRKDK</sequence>
<evidence type="ECO:0000313" key="3">
    <source>
        <dbReference type="Proteomes" id="UP000004596"/>
    </source>
</evidence>